<protein>
    <submittedName>
        <fullName evidence="2">Uncharacterized protein</fullName>
    </submittedName>
</protein>
<reference evidence="2" key="1">
    <citation type="submission" date="2020-10" db="EMBL/GenBank/DDBJ databases">
        <authorList>
            <person name="Han B."/>
            <person name="Lu T."/>
            <person name="Zhao Q."/>
            <person name="Huang X."/>
            <person name="Zhao Y."/>
        </authorList>
    </citation>
    <scope>NUCLEOTIDE SEQUENCE</scope>
</reference>
<gene>
    <name evidence="2" type="ORF">NCGR_LOCUS63464</name>
</gene>
<evidence type="ECO:0000313" key="3">
    <source>
        <dbReference type="Proteomes" id="UP000604825"/>
    </source>
</evidence>
<feature type="compositionally biased region" description="Basic and acidic residues" evidence="1">
    <location>
        <begin position="386"/>
        <end position="404"/>
    </location>
</feature>
<feature type="compositionally biased region" description="Acidic residues" evidence="1">
    <location>
        <begin position="29"/>
        <end position="39"/>
    </location>
</feature>
<feature type="compositionally biased region" description="Basic and acidic residues" evidence="1">
    <location>
        <begin position="47"/>
        <end position="62"/>
    </location>
</feature>
<proteinExistence type="predicted"/>
<feature type="compositionally biased region" description="Basic and acidic residues" evidence="1">
    <location>
        <begin position="354"/>
        <end position="375"/>
    </location>
</feature>
<dbReference type="EMBL" id="CAJGYO010000019">
    <property type="protein sequence ID" value="CAD6339366.1"/>
    <property type="molecule type" value="Genomic_DNA"/>
</dbReference>
<organism evidence="2 3">
    <name type="scientific">Miscanthus lutarioriparius</name>
    <dbReference type="NCBI Taxonomy" id="422564"/>
    <lineage>
        <taxon>Eukaryota</taxon>
        <taxon>Viridiplantae</taxon>
        <taxon>Streptophyta</taxon>
        <taxon>Embryophyta</taxon>
        <taxon>Tracheophyta</taxon>
        <taxon>Spermatophyta</taxon>
        <taxon>Magnoliopsida</taxon>
        <taxon>Liliopsida</taxon>
        <taxon>Poales</taxon>
        <taxon>Poaceae</taxon>
        <taxon>PACMAD clade</taxon>
        <taxon>Panicoideae</taxon>
        <taxon>Andropogonodae</taxon>
        <taxon>Andropogoneae</taxon>
        <taxon>Saccharinae</taxon>
        <taxon>Miscanthus</taxon>
    </lineage>
</organism>
<feature type="region of interest" description="Disordered" evidence="1">
    <location>
        <begin position="354"/>
        <end position="404"/>
    </location>
</feature>
<dbReference type="AlphaFoldDB" id="A0A811SEG0"/>
<dbReference type="Proteomes" id="UP000604825">
    <property type="component" value="Unassembled WGS sequence"/>
</dbReference>
<feature type="compositionally biased region" description="Basic and acidic residues" evidence="1">
    <location>
        <begin position="9"/>
        <end position="20"/>
    </location>
</feature>
<dbReference type="OrthoDB" id="644317at2759"/>
<comment type="caution">
    <text evidence="2">The sequence shown here is derived from an EMBL/GenBank/DDBJ whole genome shotgun (WGS) entry which is preliminary data.</text>
</comment>
<accession>A0A811SEG0</accession>
<feature type="region of interest" description="Disordered" evidence="1">
    <location>
        <begin position="1"/>
        <end position="74"/>
    </location>
</feature>
<sequence>MLEEEDEQHVEHDKGPARDEDSNDSTIDGGEEEDNDDDKDQGARPINLEKRQGVQVGQHKEVSGGLPSEMKAGRSVKSIPPMQEGETYIFYPTGKHHHTASKDLKRYPCLINIMLRHTLVPKVGNSDKVRFPCYEVIRAIKTGDKLNMIEWMAAKMVDLQLDKRGALVFQPYIMVLIRNKVDFLGVEEVVHKPFRPHSNNKKFLQREASPPSEAPLPLIEQPELDVAGSAEGDASGLDDRFTKQEQYLEESFVDLVMATVNGLADQIDGQKLTDPISIQARPVLPSLQMGFTSPPGAQFAGNGYILRRKGSMAGGLDQMEHVHQPAAALLSTRDSDTIRKRIMPGINRIRITREGGGRHQERRGAASSRKREGKDIAAAFMKLKSKRETNGIKEQGVSRKLREE</sequence>
<name>A0A811SEG0_9POAL</name>
<evidence type="ECO:0000313" key="2">
    <source>
        <dbReference type="EMBL" id="CAD6339366.1"/>
    </source>
</evidence>
<evidence type="ECO:0000256" key="1">
    <source>
        <dbReference type="SAM" id="MobiDB-lite"/>
    </source>
</evidence>
<keyword evidence="3" id="KW-1185">Reference proteome</keyword>